<gene>
    <name evidence="1" type="ORF">CC1G_08411</name>
</gene>
<dbReference type="AlphaFoldDB" id="A8NAP2"/>
<evidence type="ECO:0000313" key="2">
    <source>
        <dbReference type="Proteomes" id="UP000001861"/>
    </source>
</evidence>
<dbReference type="Proteomes" id="UP000001861">
    <property type="component" value="Unassembled WGS sequence"/>
</dbReference>
<dbReference type="VEuPathDB" id="FungiDB:CC1G_08411"/>
<proteinExistence type="predicted"/>
<dbReference type="InParanoid" id="A8NAP2"/>
<dbReference type="GeneID" id="6008371"/>
<organism evidence="1 2">
    <name type="scientific">Coprinopsis cinerea (strain Okayama-7 / 130 / ATCC MYA-4618 / FGSC 9003)</name>
    <name type="common">Inky cap fungus</name>
    <name type="synonym">Hormographiella aspergillata</name>
    <dbReference type="NCBI Taxonomy" id="240176"/>
    <lineage>
        <taxon>Eukaryota</taxon>
        <taxon>Fungi</taxon>
        <taxon>Dikarya</taxon>
        <taxon>Basidiomycota</taxon>
        <taxon>Agaricomycotina</taxon>
        <taxon>Agaricomycetes</taxon>
        <taxon>Agaricomycetidae</taxon>
        <taxon>Agaricales</taxon>
        <taxon>Agaricineae</taxon>
        <taxon>Psathyrellaceae</taxon>
        <taxon>Coprinopsis</taxon>
    </lineage>
</organism>
<name>A8NAP2_COPC7</name>
<dbReference type="KEGG" id="cci:CC1G_08411"/>
<protein>
    <submittedName>
        <fullName evidence="1">Uncharacterized protein</fullName>
    </submittedName>
</protein>
<reference evidence="1 2" key="1">
    <citation type="journal article" date="2010" name="Proc. Natl. Acad. Sci. U.S.A.">
        <title>Insights into evolution of multicellular fungi from the assembled chromosomes of the mushroom Coprinopsis cinerea (Coprinus cinereus).</title>
        <authorList>
            <person name="Stajich J.E."/>
            <person name="Wilke S.K."/>
            <person name="Ahren D."/>
            <person name="Au C.H."/>
            <person name="Birren B.W."/>
            <person name="Borodovsky M."/>
            <person name="Burns C."/>
            <person name="Canback B."/>
            <person name="Casselton L.A."/>
            <person name="Cheng C.K."/>
            <person name="Deng J."/>
            <person name="Dietrich F.S."/>
            <person name="Fargo D.C."/>
            <person name="Farman M.L."/>
            <person name="Gathman A.C."/>
            <person name="Goldberg J."/>
            <person name="Guigo R."/>
            <person name="Hoegger P.J."/>
            <person name="Hooker J.B."/>
            <person name="Huggins A."/>
            <person name="James T.Y."/>
            <person name="Kamada T."/>
            <person name="Kilaru S."/>
            <person name="Kodira C."/>
            <person name="Kues U."/>
            <person name="Kupfer D."/>
            <person name="Kwan H.S."/>
            <person name="Lomsadze A."/>
            <person name="Li W."/>
            <person name="Lilly W.W."/>
            <person name="Ma L.J."/>
            <person name="Mackey A.J."/>
            <person name="Manning G."/>
            <person name="Martin F."/>
            <person name="Muraguchi H."/>
            <person name="Natvig D.O."/>
            <person name="Palmerini H."/>
            <person name="Ramesh M.A."/>
            <person name="Rehmeyer C.J."/>
            <person name="Roe B.A."/>
            <person name="Shenoy N."/>
            <person name="Stanke M."/>
            <person name="Ter-Hovhannisyan V."/>
            <person name="Tunlid A."/>
            <person name="Velagapudi R."/>
            <person name="Vision T.J."/>
            <person name="Zeng Q."/>
            <person name="Zolan M.E."/>
            <person name="Pukkila P.J."/>
        </authorList>
    </citation>
    <scope>NUCLEOTIDE SEQUENCE [LARGE SCALE GENOMIC DNA]</scope>
    <source>
        <strain evidence="2">Okayama-7 / 130 / ATCC MYA-4618 / FGSC 9003</strain>
    </source>
</reference>
<comment type="caution">
    <text evidence="1">The sequence shown here is derived from an EMBL/GenBank/DDBJ whole genome shotgun (WGS) entry which is preliminary data.</text>
</comment>
<dbReference type="RefSeq" id="XP_001831894.1">
    <property type="nucleotide sequence ID" value="XM_001831842.1"/>
</dbReference>
<dbReference type="EMBL" id="AACS02000007">
    <property type="protein sequence ID" value="EAU89929.1"/>
    <property type="molecule type" value="Genomic_DNA"/>
</dbReference>
<sequence length="145" mass="15847">MSTRVGERQLESVSGSVNAWRKVLRQSAPSSACVRTHLPETLMASRLRTAGSSTPSVSNHGSPIVVFAMDFGPCHFPCSTGVIVDSHLDETLWRMRSTTGSEGMISKSAKFESRSLLELATSPQLVWHCDFELEVHKATGEELLT</sequence>
<accession>A8NAP2</accession>
<keyword evidence="2" id="KW-1185">Reference proteome</keyword>
<evidence type="ECO:0000313" key="1">
    <source>
        <dbReference type="EMBL" id="EAU89929.1"/>
    </source>
</evidence>